<feature type="domain" description="Protein kinase" evidence="15">
    <location>
        <begin position="26"/>
        <end position="276"/>
    </location>
</feature>
<feature type="region of interest" description="Disordered" evidence="14">
    <location>
        <begin position="346"/>
        <end position="398"/>
    </location>
</feature>
<dbReference type="GO" id="GO:0035556">
    <property type="term" value="P:intracellular signal transduction"/>
    <property type="evidence" value="ECO:0007669"/>
    <property type="project" value="TreeGrafter"/>
</dbReference>
<dbReference type="Gene3D" id="1.10.510.10">
    <property type="entry name" value="Transferase(Phosphotransferase) domain 1"/>
    <property type="match status" value="1"/>
</dbReference>
<keyword evidence="8" id="KW-0418">Kinase</keyword>
<protein>
    <recommendedName>
        <fullName evidence="3">non-specific serine/threonine protein kinase</fullName>
        <ecNumber evidence="3">2.7.11.1</ecNumber>
    </recommendedName>
</protein>
<evidence type="ECO:0000256" key="4">
    <source>
        <dbReference type="ARBA" id="ARBA00022527"/>
    </source>
</evidence>
<dbReference type="GO" id="GO:0050321">
    <property type="term" value="F:tau-protein kinase activity"/>
    <property type="evidence" value="ECO:0007669"/>
    <property type="project" value="TreeGrafter"/>
</dbReference>
<evidence type="ECO:0000313" key="17">
    <source>
        <dbReference type="Proteomes" id="UP000770717"/>
    </source>
</evidence>
<comment type="catalytic activity">
    <reaction evidence="11">
        <text>L-threonyl-[protein] + ATP = O-phospho-L-threonyl-[protein] + ADP + H(+)</text>
        <dbReference type="Rhea" id="RHEA:46608"/>
        <dbReference type="Rhea" id="RHEA-COMP:11060"/>
        <dbReference type="Rhea" id="RHEA-COMP:11605"/>
        <dbReference type="ChEBI" id="CHEBI:15378"/>
        <dbReference type="ChEBI" id="CHEBI:30013"/>
        <dbReference type="ChEBI" id="CHEBI:30616"/>
        <dbReference type="ChEBI" id="CHEBI:61977"/>
        <dbReference type="ChEBI" id="CHEBI:456216"/>
        <dbReference type="EC" id="2.7.11.1"/>
    </reaction>
</comment>
<dbReference type="InterPro" id="IPR017441">
    <property type="entry name" value="Protein_kinase_ATP_BS"/>
</dbReference>
<comment type="similarity">
    <text evidence="2">Belongs to the protein kinase superfamily. CAMK Ser/Thr protein kinase family. SNF1 subfamily.</text>
</comment>
<dbReference type="EC" id="2.7.11.1" evidence="3"/>
<comment type="caution">
    <text evidence="16">The sequence shown here is derived from an EMBL/GenBank/DDBJ whole genome shotgun (WGS) entry which is preliminary data.</text>
</comment>
<evidence type="ECO:0000256" key="10">
    <source>
        <dbReference type="ARBA" id="ARBA00022990"/>
    </source>
</evidence>
<dbReference type="SUPFAM" id="SSF56112">
    <property type="entry name" value="Protein kinase-like (PK-like)"/>
    <property type="match status" value="1"/>
</dbReference>
<keyword evidence="9 13" id="KW-0067">ATP-binding</keyword>
<dbReference type="Proteomes" id="UP000770717">
    <property type="component" value="Unassembled WGS sequence"/>
</dbReference>
<accession>A0A8J6FDQ8</accession>
<evidence type="ECO:0000256" key="5">
    <source>
        <dbReference type="ARBA" id="ARBA00022553"/>
    </source>
</evidence>
<evidence type="ECO:0000256" key="2">
    <source>
        <dbReference type="ARBA" id="ARBA00006234"/>
    </source>
</evidence>
<keyword evidence="17" id="KW-1185">Reference proteome</keyword>
<dbReference type="OrthoDB" id="193931at2759"/>
<dbReference type="FunFam" id="3.30.200.20:FF:000042">
    <property type="entry name" value="Aurora kinase A"/>
    <property type="match status" value="1"/>
</dbReference>
<evidence type="ECO:0000256" key="7">
    <source>
        <dbReference type="ARBA" id="ARBA00022741"/>
    </source>
</evidence>
<evidence type="ECO:0000256" key="9">
    <source>
        <dbReference type="ARBA" id="ARBA00022840"/>
    </source>
</evidence>
<keyword evidence="4" id="KW-0723">Serine/threonine-protein kinase</keyword>
<feature type="compositionally biased region" description="Polar residues" evidence="14">
    <location>
        <begin position="404"/>
        <end position="420"/>
    </location>
</feature>
<dbReference type="EMBL" id="WNTK01000004">
    <property type="protein sequence ID" value="KAG9485476.1"/>
    <property type="molecule type" value="Genomic_DNA"/>
</dbReference>
<evidence type="ECO:0000256" key="1">
    <source>
        <dbReference type="ARBA" id="ARBA00001946"/>
    </source>
</evidence>
<sequence>MELRDGGLRRQAVKRHLHKHNLKHRYEFLETLGKGTYGTVKRARDRQGKEVAIKSIRKNRIKNEQEMLHIRRETEIMSSLCHPNIISIYEVFENSSKIVIVMEYASQGDLYDYISERQRLSEQEARRFFRQIVLAVQYCHENGVVHRDLKLENILLDEDKNVKIADFGLSNIYQSDSYLQTYCGSPLYASPEIVNGRPYIGPEVDSWSLGVLLYILVHGCMPFDGQDYKKLVTQISCGAYKEPSQPSDACGLIRWLLMVNPERRASLTDVASHWWVNWGYQQPLSEPEPTKASPLSAVGGWFRKSSRPLWDNGSKMRSFLRQHLPGATVTRQRSLKRSKRENICQVMAPQDSEEKPPTVPPAPKKGILKKPQQRESGYYSSTEHNEGLTGENDALSSPVFTVPTSMEASTTGTNGQQEPPTSVARKGILKRNGRFSSAGAAPELSFDAVDCSLRNEKLPKGMLVHDKLQSAISQESILSTESFELLDFPTRYREHPRVKTRHMRASVSAEDLLKLDTDEDPDKDAPRLWDMGCYRARIAESCLSLGVAEEEAMQIYRTVMLIGRKLS</sequence>
<dbReference type="GO" id="GO:0005737">
    <property type="term" value="C:cytoplasm"/>
    <property type="evidence" value="ECO:0007669"/>
    <property type="project" value="TreeGrafter"/>
</dbReference>
<evidence type="ECO:0000313" key="16">
    <source>
        <dbReference type="EMBL" id="KAG9485476.1"/>
    </source>
</evidence>
<dbReference type="Pfam" id="PF00069">
    <property type="entry name" value="Pkinase"/>
    <property type="match status" value="1"/>
</dbReference>
<evidence type="ECO:0000256" key="12">
    <source>
        <dbReference type="ARBA" id="ARBA00048679"/>
    </source>
</evidence>
<dbReference type="PROSITE" id="PS50011">
    <property type="entry name" value="PROTEIN_KINASE_DOM"/>
    <property type="match status" value="1"/>
</dbReference>
<feature type="region of interest" description="Disordered" evidence="14">
    <location>
        <begin position="404"/>
        <end position="423"/>
    </location>
</feature>
<dbReference type="InterPro" id="IPR011009">
    <property type="entry name" value="Kinase-like_dom_sf"/>
</dbReference>
<comment type="catalytic activity">
    <reaction evidence="12">
        <text>L-seryl-[protein] + ATP = O-phospho-L-seryl-[protein] + ADP + H(+)</text>
        <dbReference type="Rhea" id="RHEA:17989"/>
        <dbReference type="Rhea" id="RHEA-COMP:9863"/>
        <dbReference type="Rhea" id="RHEA-COMP:11604"/>
        <dbReference type="ChEBI" id="CHEBI:15378"/>
        <dbReference type="ChEBI" id="CHEBI:29999"/>
        <dbReference type="ChEBI" id="CHEBI:30616"/>
        <dbReference type="ChEBI" id="CHEBI:83421"/>
        <dbReference type="ChEBI" id="CHEBI:456216"/>
        <dbReference type="EC" id="2.7.11.1"/>
    </reaction>
</comment>
<organism evidence="16 17">
    <name type="scientific">Eleutherodactylus coqui</name>
    <name type="common">Puerto Rican coqui</name>
    <dbReference type="NCBI Taxonomy" id="57060"/>
    <lineage>
        <taxon>Eukaryota</taxon>
        <taxon>Metazoa</taxon>
        <taxon>Chordata</taxon>
        <taxon>Craniata</taxon>
        <taxon>Vertebrata</taxon>
        <taxon>Euteleostomi</taxon>
        <taxon>Amphibia</taxon>
        <taxon>Batrachia</taxon>
        <taxon>Anura</taxon>
        <taxon>Neobatrachia</taxon>
        <taxon>Hyloidea</taxon>
        <taxon>Eleutherodactylidae</taxon>
        <taxon>Eleutherodactylinae</taxon>
        <taxon>Eleutherodactylus</taxon>
        <taxon>Eleutherodactylus</taxon>
    </lineage>
</organism>
<dbReference type="InterPro" id="IPR000719">
    <property type="entry name" value="Prot_kinase_dom"/>
</dbReference>
<dbReference type="FunFam" id="1.10.510.10:FF:000226">
    <property type="entry name" value="NUAK family SNF1-like kinase 1"/>
    <property type="match status" value="1"/>
</dbReference>
<evidence type="ECO:0000256" key="11">
    <source>
        <dbReference type="ARBA" id="ARBA00047899"/>
    </source>
</evidence>
<keyword evidence="7 13" id="KW-0547">Nucleotide-binding</keyword>
<evidence type="ECO:0000256" key="8">
    <source>
        <dbReference type="ARBA" id="ARBA00022777"/>
    </source>
</evidence>
<comment type="cofactor">
    <cofactor evidence="1">
        <name>Mg(2+)</name>
        <dbReference type="ChEBI" id="CHEBI:18420"/>
    </cofactor>
</comment>
<dbReference type="PROSITE" id="PS00107">
    <property type="entry name" value="PROTEIN_KINASE_ATP"/>
    <property type="match status" value="1"/>
</dbReference>
<dbReference type="GO" id="GO:0000226">
    <property type="term" value="P:microtubule cytoskeleton organization"/>
    <property type="evidence" value="ECO:0007669"/>
    <property type="project" value="TreeGrafter"/>
</dbReference>
<dbReference type="SMART" id="SM00220">
    <property type="entry name" value="S_TKc"/>
    <property type="match status" value="1"/>
</dbReference>
<gene>
    <name evidence="16" type="ORF">GDO78_008518</name>
</gene>
<evidence type="ECO:0000256" key="3">
    <source>
        <dbReference type="ARBA" id="ARBA00012513"/>
    </source>
</evidence>
<name>A0A8J6FDQ8_ELECQ</name>
<evidence type="ECO:0000259" key="15">
    <source>
        <dbReference type="PROSITE" id="PS50011"/>
    </source>
</evidence>
<proteinExistence type="inferred from homology"/>
<dbReference type="PANTHER" id="PTHR24346">
    <property type="entry name" value="MAP/MICROTUBULE AFFINITY-REGULATING KINASE"/>
    <property type="match status" value="1"/>
</dbReference>
<dbReference type="GO" id="GO:0005524">
    <property type="term" value="F:ATP binding"/>
    <property type="evidence" value="ECO:0007669"/>
    <property type="project" value="UniProtKB-UniRule"/>
</dbReference>
<dbReference type="PANTHER" id="PTHR24346:SF91">
    <property type="entry name" value="LOC100158605 PROTEIN"/>
    <property type="match status" value="1"/>
</dbReference>
<reference evidence="16" key="1">
    <citation type="thesis" date="2020" institute="ProQuest LLC" country="789 East Eisenhower Parkway, Ann Arbor, MI, USA">
        <title>Comparative Genomics and Chromosome Evolution.</title>
        <authorList>
            <person name="Mudd A.B."/>
        </authorList>
    </citation>
    <scope>NUCLEOTIDE SEQUENCE</scope>
    <source>
        <strain evidence="16">HN-11 Male</strain>
        <tissue evidence="16">Kidney and liver</tissue>
    </source>
</reference>
<keyword evidence="6" id="KW-0808">Transferase</keyword>
<evidence type="ECO:0000256" key="14">
    <source>
        <dbReference type="SAM" id="MobiDB-lite"/>
    </source>
</evidence>
<keyword evidence="10" id="KW-0007">Acetylation</keyword>
<keyword evidence="5" id="KW-0597">Phosphoprotein</keyword>
<dbReference type="PROSITE" id="PS00108">
    <property type="entry name" value="PROTEIN_KINASE_ST"/>
    <property type="match status" value="1"/>
</dbReference>
<dbReference type="InterPro" id="IPR008271">
    <property type="entry name" value="Ser/Thr_kinase_AS"/>
</dbReference>
<dbReference type="AlphaFoldDB" id="A0A8J6FDQ8"/>
<feature type="binding site" evidence="13">
    <location>
        <position position="58"/>
    </location>
    <ligand>
        <name>ATP</name>
        <dbReference type="ChEBI" id="CHEBI:30616"/>
    </ligand>
</feature>
<evidence type="ECO:0000256" key="6">
    <source>
        <dbReference type="ARBA" id="ARBA00022679"/>
    </source>
</evidence>
<evidence type="ECO:0000256" key="13">
    <source>
        <dbReference type="PROSITE-ProRule" id="PRU10141"/>
    </source>
</evidence>